<dbReference type="Pfam" id="PF06977">
    <property type="entry name" value="SdiA-regulated"/>
    <property type="match status" value="1"/>
</dbReference>
<evidence type="ECO:0000313" key="5">
    <source>
        <dbReference type="EMBL" id="MDY7218430.1"/>
    </source>
</evidence>
<proteinExistence type="predicted"/>
<keyword evidence="6" id="KW-1185">Reference proteome</keyword>
<dbReference type="RefSeq" id="WP_321552531.1">
    <property type="nucleotide sequence ID" value="NZ_JAXIVU010000002.1"/>
</dbReference>
<reference evidence="5 6" key="1">
    <citation type="submission" date="2023-12" db="EMBL/GenBank/DDBJ databases">
        <title>Denitrificimonas halotolerans sp. nov.,a novel species isolated from landfill leachate.</title>
        <authorList>
            <person name="Wang S."/>
        </authorList>
    </citation>
    <scope>NUCLEOTIDE SEQUENCE [LARGE SCALE GENOMIC DNA]</scope>
    <source>
        <strain evidence="5 6">JX-1</strain>
    </source>
</reference>
<sequence length="299" mass="33152">MSKGLKPWVVVLLGAGILIALLDYFHWDDRGWLLWQTADLDELQQKENIWLSDYRVVIQGKPLAWPVDEQASGLSWNPRTNTLFTVAGRSAKLVELSLEGKVLRAVELQGFADLEGIAVLNDGRFAVIDERNASLTVFELTDDTAHIAAKDWPTINLGASRAHNKGFEGIVWDEVHRRFLLAKERDPLGLYALPLAAGSAVAEMTEQDLIALPSEHIFALDFSGLALDPRTGHLLVLSDESRMLLELDEEGQPVSFMSFIMGFNGLTANINQAEGVAIDAEGTIYIMSEPNLFYVFTNQ</sequence>
<dbReference type="Proteomes" id="UP001294570">
    <property type="component" value="Unassembled WGS sequence"/>
</dbReference>
<comment type="caution">
    <text evidence="5">The sequence shown here is derived from an EMBL/GenBank/DDBJ whole genome shotgun (WGS) entry which is preliminary data.</text>
</comment>
<organism evidence="5 6">
    <name type="scientific">Denitrificimonas halotolerans</name>
    <dbReference type="NCBI Taxonomy" id="3098930"/>
    <lineage>
        <taxon>Bacteria</taxon>
        <taxon>Pseudomonadati</taxon>
        <taxon>Pseudomonadota</taxon>
        <taxon>Gammaproteobacteria</taxon>
        <taxon>Pseudomonadales</taxon>
        <taxon>Pseudomonadaceae</taxon>
        <taxon>Denitrificimonas</taxon>
    </lineage>
</organism>
<comment type="subcellular location">
    <subcellularLocation>
        <location evidence="1">Cell membrane</location>
    </subcellularLocation>
</comment>
<dbReference type="SUPFAM" id="SSF50956">
    <property type="entry name" value="Thermostable phytase (3-phytase)"/>
    <property type="match status" value="1"/>
</dbReference>
<evidence type="ECO:0000256" key="3">
    <source>
        <dbReference type="ARBA" id="ARBA00023136"/>
    </source>
</evidence>
<evidence type="ECO:0000256" key="1">
    <source>
        <dbReference type="ARBA" id="ARBA00004236"/>
    </source>
</evidence>
<evidence type="ECO:0000313" key="6">
    <source>
        <dbReference type="Proteomes" id="UP001294570"/>
    </source>
</evidence>
<gene>
    <name evidence="5" type="ORF">TOI97_02375</name>
</gene>
<keyword evidence="2" id="KW-1003">Cell membrane</keyword>
<evidence type="ECO:0000256" key="4">
    <source>
        <dbReference type="SAM" id="Phobius"/>
    </source>
</evidence>
<evidence type="ECO:0000256" key="2">
    <source>
        <dbReference type="ARBA" id="ARBA00022475"/>
    </source>
</evidence>
<keyword evidence="4" id="KW-1133">Transmembrane helix</keyword>
<name>A0ABU5GPZ7_9GAMM</name>
<dbReference type="CDD" id="cd09971">
    <property type="entry name" value="SdiA-regulated"/>
    <property type="match status" value="1"/>
</dbReference>
<accession>A0ABU5GPZ7</accession>
<feature type="transmembrane region" description="Helical" evidence="4">
    <location>
        <begin position="7"/>
        <end position="27"/>
    </location>
</feature>
<keyword evidence="3 4" id="KW-0472">Membrane</keyword>
<dbReference type="InterPro" id="IPR009722">
    <property type="entry name" value="YjiK/CarP"/>
</dbReference>
<keyword evidence="4" id="KW-0812">Transmembrane</keyword>
<protein>
    <submittedName>
        <fullName evidence="5">SdiA-regulated domain-containing protein</fullName>
    </submittedName>
</protein>
<dbReference type="EMBL" id="JAXIVU010000002">
    <property type="protein sequence ID" value="MDY7218430.1"/>
    <property type="molecule type" value="Genomic_DNA"/>
</dbReference>